<evidence type="ECO:0000313" key="10">
    <source>
        <dbReference type="EMBL" id="PZC73957.1"/>
    </source>
</evidence>
<feature type="coiled-coil region" evidence="9">
    <location>
        <begin position="69"/>
        <end position="96"/>
    </location>
</feature>
<evidence type="ECO:0000256" key="8">
    <source>
        <dbReference type="ARBA" id="ARBA00031345"/>
    </source>
</evidence>
<comment type="subcellular location">
    <subcellularLocation>
        <location evidence="1">Golgi apparatus membrane</location>
        <topology evidence="1">Peripheral membrane protein</topology>
    </subcellularLocation>
</comment>
<dbReference type="GO" id="GO:0000139">
    <property type="term" value="C:Golgi membrane"/>
    <property type="evidence" value="ECO:0007669"/>
    <property type="project" value="UniProtKB-SubCell"/>
</dbReference>
<dbReference type="OrthoDB" id="245173at2759"/>
<keyword evidence="5" id="KW-0653">Protein transport</keyword>
<accession>A0A2W1BKZ2</accession>
<reference evidence="10 11" key="1">
    <citation type="journal article" date="2017" name="BMC Biol.">
        <title>Genomic innovations, transcriptional plasticity and gene loss underlying the evolution and divergence of two highly polyphagous and invasive Helicoverpa pest species.</title>
        <authorList>
            <person name="Pearce S.L."/>
            <person name="Clarke D.F."/>
            <person name="East P.D."/>
            <person name="Elfekih S."/>
            <person name="Gordon K.H."/>
            <person name="Jermiin L.S."/>
            <person name="McGaughran A."/>
            <person name="Oakeshott J.G."/>
            <person name="Papanikolaou A."/>
            <person name="Perera O.P."/>
            <person name="Rane R.V."/>
            <person name="Richards S."/>
            <person name="Tay W.T."/>
            <person name="Walsh T.K."/>
            <person name="Anderson A."/>
            <person name="Anderson C.J."/>
            <person name="Asgari S."/>
            <person name="Board P.G."/>
            <person name="Bretschneider A."/>
            <person name="Campbell P.M."/>
            <person name="Chertemps T."/>
            <person name="Christeller J.T."/>
            <person name="Coppin C.W."/>
            <person name="Downes S.J."/>
            <person name="Duan G."/>
            <person name="Farnsworth C.A."/>
            <person name="Good R.T."/>
            <person name="Han L.B."/>
            <person name="Han Y.C."/>
            <person name="Hatje K."/>
            <person name="Horne I."/>
            <person name="Huang Y.P."/>
            <person name="Hughes D.S."/>
            <person name="Jacquin-Joly E."/>
            <person name="James W."/>
            <person name="Jhangiani S."/>
            <person name="Kollmar M."/>
            <person name="Kuwar S.S."/>
            <person name="Li S."/>
            <person name="Liu N.Y."/>
            <person name="Maibeche M.T."/>
            <person name="Miller J.R."/>
            <person name="Montagne N."/>
            <person name="Perry T."/>
            <person name="Qu J."/>
            <person name="Song S.V."/>
            <person name="Sutton G.G."/>
            <person name="Vogel H."/>
            <person name="Walenz B.P."/>
            <person name="Xu W."/>
            <person name="Zhang H.J."/>
            <person name="Zou Z."/>
            <person name="Batterham P."/>
            <person name="Edwards O.R."/>
            <person name="Feyereisen R."/>
            <person name="Gibbs R.A."/>
            <person name="Heckel D.G."/>
            <person name="McGrath A."/>
            <person name="Robin C."/>
            <person name="Scherer S.E."/>
            <person name="Worley K.C."/>
            <person name="Wu Y.D."/>
        </authorList>
    </citation>
    <scope>NUCLEOTIDE SEQUENCE [LARGE SCALE GENOMIC DNA]</scope>
    <source>
        <strain evidence="10">Harm_GR_Male_#8</strain>
        <tissue evidence="10">Whole organism</tissue>
    </source>
</reference>
<dbReference type="PANTHER" id="PTHR21443">
    <property type="entry name" value="CONSERVED OLIGOMERIC GOLGI COMPLEX COMPONENT 7"/>
    <property type="match status" value="1"/>
</dbReference>
<evidence type="ECO:0000256" key="1">
    <source>
        <dbReference type="ARBA" id="ARBA00004395"/>
    </source>
</evidence>
<sequence length="677" mass="75193">MDLKTFGEGDFDAKQWINKAWRSSGNQEKEIFVANTVSRLQLYMKQLTNSLDETTTQIVTSIPRILQDASALQLEGAMLQQKLLSLEQKVQSVEEQTGHSIESLQKIDQLKSRLETAASALREADKWAALATSLEDILESGVPTQGEKLAELSEQVAAMTASLEVLSEAPDYENKRLQLETLYNRLEAAISPPLIEALTQMDAERTATYVSLFSGMGRAVSVCRCWRRAAAARLATSWRRLDAHTLAALTRMLATEAGRQVDWLTNVLKSETPLAELIRLYTDLLLSLDPPPTKVVSANLKLCSSPEEGILLLTDLRNDIEDFITCIEGVIDAPRQNKETLLAGILREFGRAAYAPLRELLPKYTELQSQLLLNYLNDPQLKQEDLLELSRAILTVSERCEGWLVTAQTRARKIAGDAMYPYYMPAVENFISSLSLLISSHSRRIESTFLSSATSGQTTGVLSSCFPASLMLQTAAANILDTLAQIKVEEETKDPTPLHDLPTLLLEAEVRQRLPSYRAEPPASAAVLRRSAEQLRGLARAVLRNPVDVQLEKIPQLSVWNNNDALSTDLPDFALSPQEYITEIGQYLMTLPQHLELHLSEKQAPLQFLSDVCTHTCEVYAEKILNIRNMDALGTKRCLNDIVYLSSVVEDLGSTITPSLRNLEKSLRAATPSPSSE</sequence>
<dbReference type="Proteomes" id="UP000249218">
    <property type="component" value="Unassembled WGS sequence"/>
</dbReference>
<feature type="coiled-coil region" evidence="9">
    <location>
        <begin position="149"/>
        <end position="189"/>
    </location>
</feature>
<dbReference type="GO" id="GO:0017119">
    <property type="term" value="C:Golgi transport complex"/>
    <property type="evidence" value="ECO:0007669"/>
    <property type="project" value="InterPro"/>
</dbReference>
<gene>
    <name evidence="10" type="primary">HaOG208483</name>
    <name evidence="10" type="ORF">B5X24_HaOG208483</name>
</gene>
<evidence type="ECO:0000256" key="9">
    <source>
        <dbReference type="SAM" id="Coils"/>
    </source>
</evidence>
<dbReference type="InterPro" id="IPR019335">
    <property type="entry name" value="COG7"/>
</dbReference>
<dbReference type="PANTHER" id="PTHR21443:SF0">
    <property type="entry name" value="CONSERVED OLIGOMERIC GOLGI COMPLEX SUBUNIT 7"/>
    <property type="match status" value="1"/>
</dbReference>
<evidence type="ECO:0000256" key="2">
    <source>
        <dbReference type="ARBA" id="ARBA00005831"/>
    </source>
</evidence>
<keyword evidence="7" id="KW-0472">Membrane</keyword>
<dbReference type="GO" id="GO:0006886">
    <property type="term" value="P:intracellular protein transport"/>
    <property type="evidence" value="ECO:0007669"/>
    <property type="project" value="InterPro"/>
</dbReference>
<keyword evidence="11" id="KW-1185">Reference proteome</keyword>
<dbReference type="AlphaFoldDB" id="A0A2W1BKZ2"/>
<comment type="similarity">
    <text evidence="2">Belongs to the COG7 family.</text>
</comment>
<protein>
    <recommendedName>
        <fullName evidence="3">Conserved oligomeric Golgi complex subunit 7</fullName>
    </recommendedName>
    <alternativeName>
        <fullName evidence="8">Component of oligomeric Golgi complex 7</fullName>
    </alternativeName>
</protein>
<evidence type="ECO:0000256" key="7">
    <source>
        <dbReference type="ARBA" id="ARBA00023136"/>
    </source>
</evidence>
<evidence type="ECO:0000256" key="5">
    <source>
        <dbReference type="ARBA" id="ARBA00022927"/>
    </source>
</evidence>
<keyword evidence="4" id="KW-0813">Transport</keyword>
<dbReference type="Pfam" id="PF10191">
    <property type="entry name" value="COG7"/>
    <property type="match status" value="2"/>
</dbReference>
<dbReference type="GO" id="GO:0007030">
    <property type="term" value="P:Golgi organization"/>
    <property type="evidence" value="ECO:0007669"/>
    <property type="project" value="TreeGrafter"/>
</dbReference>
<organism evidence="10 11">
    <name type="scientific">Helicoverpa armigera</name>
    <name type="common">Cotton bollworm</name>
    <name type="synonym">Heliothis armigera</name>
    <dbReference type="NCBI Taxonomy" id="29058"/>
    <lineage>
        <taxon>Eukaryota</taxon>
        <taxon>Metazoa</taxon>
        <taxon>Ecdysozoa</taxon>
        <taxon>Arthropoda</taxon>
        <taxon>Hexapoda</taxon>
        <taxon>Insecta</taxon>
        <taxon>Pterygota</taxon>
        <taxon>Neoptera</taxon>
        <taxon>Endopterygota</taxon>
        <taxon>Lepidoptera</taxon>
        <taxon>Glossata</taxon>
        <taxon>Ditrysia</taxon>
        <taxon>Noctuoidea</taxon>
        <taxon>Noctuidae</taxon>
        <taxon>Heliothinae</taxon>
        <taxon>Helicoverpa</taxon>
    </lineage>
</organism>
<evidence type="ECO:0000256" key="6">
    <source>
        <dbReference type="ARBA" id="ARBA00023034"/>
    </source>
</evidence>
<evidence type="ECO:0000313" key="11">
    <source>
        <dbReference type="Proteomes" id="UP000249218"/>
    </source>
</evidence>
<keyword evidence="9" id="KW-0175">Coiled coil</keyword>
<dbReference type="GO" id="GO:0006890">
    <property type="term" value="P:retrograde vesicle-mediated transport, Golgi to endoplasmic reticulum"/>
    <property type="evidence" value="ECO:0007669"/>
    <property type="project" value="TreeGrafter"/>
</dbReference>
<evidence type="ECO:0000256" key="3">
    <source>
        <dbReference type="ARBA" id="ARBA00020984"/>
    </source>
</evidence>
<proteinExistence type="inferred from homology"/>
<evidence type="ECO:0000256" key="4">
    <source>
        <dbReference type="ARBA" id="ARBA00022448"/>
    </source>
</evidence>
<dbReference type="EMBL" id="KZ150076">
    <property type="protein sequence ID" value="PZC73957.1"/>
    <property type="molecule type" value="Genomic_DNA"/>
</dbReference>
<keyword evidence="6" id="KW-0333">Golgi apparatus</keyword>
<name>A0A2W1BKZ2_HELAM</name>